<evidence type="ECO:0000256" key="11">
    <source>
        <dbReference type="ARBA" id="ARBA00022989"/>
    </source>
</evidence>
<feature type="transmembrane region" description="Helical" evidence="17">
    <location>
        <begin position="212"/>
        <end position="233"/>
    </location>
</feature>
<dbReference type="Pfam" id="PF06455">
    <property type="entry name" value="NADH5_C"/>
    <property type="match status" value="1"/>
</dbReference>
<dbReference type="Pfam" id="PF00361">
    <property type="entry name" value="Proton_antipo_M"/>
    <property type="match status" value="1"/>
</dbReference>
<evidence type="ECO:0000256" key="10">
    <source>
        <dbReference type="ARBA" id="ARBA00022982"/>
    </source>
</evidence>
<evidence type="ECO:0000256" key="1">
    <source>
        <dbReference type="ARBA" id="ARBA00003257"/>
    </source>
</evidence>
<feature type="transmembrane region" description="Helical" evidence="17">
    <location>
        <begin position="452"/>
        <end position="472"/>
    </location>
</feature>
<evidence type="ECO:0000256" key="3">
    <source>
        <dbReference type="ARBA" id="ARBA00012944"/>
    </source>
</evidence>
<dbReference type="GO" id="GO:0005743">
    <property type="term" value="C:mitochondrial inner membrane"/>
    <property type="evidence" value="ECO:0007669"/>
    <property type="project" value="UniProtKB-SubCell"/>
</dbReference>
<evidence type="ECO:0000256" key="16">
    <source>
        <dbReference type="ARBA" id="ARBA00049551"/>
    </source>
</evidence>
<dbReference type="PRINTS" id="PR01434">
    <property type="entry name" value="NADHDHGNASE5"/>
</dbReference>
<evidence type="ECO:0000256" key="12">
    <source>
        <dbReference type="ARBA" id="ARBA00023027"/>
    </source>
</evidence>
<keyword evidence="15 17" id="KW-0472">Membrane</keyword>
<geneLocation type="mitochondrion" evidence="21"/>
<dbReference type="PANTHER" id="PTHR42829">
    <property type="entry name" value="NADH-UBIQUINONE OXIDOREDUCTASE CHAIN 5"/>
    <property type="match status" value="1"/>
</dbReference>
<dbReference type="InterPro" id="IPR003945">
    <property type="entry name" value="NU5C-like"/>
</dbReference>
<evidence type="ECO:0000256" key="6">
    <source>
        <dbReference type="ARBA" id="ARBA00022660"/>
    </source>
</evidence>
<feature type="domain" description="NADH-Ubiquinone oxidoreductase (complex I) chain 5 N-terminal" evidence="19">
    <location>
        <begin position="43"/>
        <end position="89"/>
    </location>
</feature>
<keyword evidence="9" id="KW-1278">Translocase</keyword>
<evidence type="ECO:0000256" key="4">
    <source>
        <dbReference type="ARBA" id="ARBA00021096"/>
    </source>
</evidence>
<feature type="transmembrane region" description="Helical" evidence="17">
    <location>
        <begin position="151"/>
        <end position="168"/>
    </location>
</feature>
<evidence type="ECO:0000259" key="18">
    <source>
        <dbReference type="Pfam" id="PF00361"/>
    </source>
</evidence>
<comment type="function">
    <text evidence="17">Core subunit of the mitochondrial membrane respiratory chain NADH dehydrogenase (Complex I) which catalyzes electron transfer from NADH through the respiratory chain, using ubiquinone as an electron acceptor. Essential for the catalytic activity and assembly of complex I.</text>
</comment>
<feature type="transmembrane region" description="Helical" evidence="17">
    <location>
        <begin position="419"/>
        <end position="440"/>
    </location>
</feature>
<keyword evidence="10" id="KW-0249">Electron transport</keyword>
<feature type="transmembrane region" description="Helical" evidence="17">
    <location>
        <begin position="373"/>
        <end position="398"/>
    </location>
</feature>
<keyword evidence="8" id="KW-0999">Mitochondrion inner membrane</keyword>
<feature type="domain" description="NADH:quinone oxidoreductase/Mrp antiporter transmembrane" evidence="18">
    <location>
        <begin position="106"/>
        <end position="379"/>
    </location>
</feature>
<keyword evidence="11 17" id="KW-1133">Transmembrane helix</keyword>
<dbReference type="Pfam" id="PF00662">
    <property type="entry name" value="Proton_antipo_N"/>
    <property type="match status" value="1"/>
</dbReference>
<feature type="transmembrane region" description="Helical" evidence="17">
    <location>
        <begin position="239"/>
        <end position="261"/>
    </location>
</feature>
<feature type="transmembrane region" description="Helical" evidence="17">
    <location>
        <begin position="12"/>
        <end position="36"/>
    </location>
</feature>
<comment type="subcellular location">
    <subcellularLocation>
        <location evidence="2">Mitochondrion inner membrane</location>
        <topology evidence="2">Multi-pass membrane protein</topology>
    </subcellularLocation>
</comment>
<feature type="transmembrane region" description="Helical" evidence="17">
    <location>
        <begin position="112"/>
        <end position="130"/>
    </location>
</feature>
<keyword evidence="12 17" id="KW-0520">NAD</keyword>
<dbReference type="AlphaFoldDB" id="A0A4Y1K7M2"/>
<feature type="domain" description="NADH dehydrogenase subunit 5 C-terminal" evidence="20">
    <location>
        <begin position="389"/>
        <end position="563"/>
    </location>
</feature>
<dbReference type="InterPro" id="IPR001516">
    <property type="entry name" value="Proton_antipo_N"/>
</dbReference>
<gene>
    <name evidence="21" type="primary">NADH5</name>
</gene>
<accession>A0A4Y1K7M2</accession>
<keyword evidence="13 17" id="KW-0830">Ubiquinone</keyword>
<dbReference type="GO" id="GO:0003954">
    <property type="term" value="F:NADH dehydrogenase activity"/>
    <property type="evidence" value="ECO:0007669"/>
    <property type="project" value="TreeGrafter"/>
</dbReference>
<feature type="transmembrane region" description="Helical" evidence="17">
    <location>
        <begin position="56"/>
        <end position="77"/>
    </location>
</feature>
<keyword evidence="5 17" id="KW-0813">Transport</keyword>
<feature type="transmembrane region" description="Helical" evidence="17">
    <location>
        <begin position="174"/>
        <end position="191"/>
    </location>
</feature>
<dbReference type="InterPro" id="IPR010934">
    <property type="entry name" value="NADH_DH_su5_C"/>
</dbReference>
<keyword evidence="7 17" id="KW-0812">Transmembrane</keyword>
<sequence>MVNDFCKMSGYFLGVMSLSSFMLGLYFIMVGSSFFIDWMLANYSSCDIVFSIVIDWMSLLFLSFVLFISSSVMLYSIDYMDGDLSKNRFCLIVVMFVVSMLLVILSPNLISLLLGWDGLGLVSYCLVIYYQNQRAYNAGMITVLSNRIGDVALLMSIALFLDWGDWGFVQYSSWGWEGGLVLCLCVLAGMTKSAQIPFSAWLPAAMAAPTPVSALVHSSTLVTAGVYLMIRFAGTLGEGTWWVLMVLSCLTMFMAGVGANFEYDLKSIIALSTLSQLGLMMLSLSMGFVGLAFFHLLTHAMFKALLFLCAGAIIHISGEWQDIRMMGGLGEGMPVIGVCMNVANLALCGFPFMAGFYSKDMILEWVILGGSNLFILFLLMISIGLTSCYSIRMAYYVMWKGRSSMGGGVFEDGGSNMHWPVAGLSFFGITVGSSLMWLMFLSPGCIVLPEWLKMSGVILMLFGVWAGLIIFWGSGKSNILLKRFLGSMWFLPGLSGEFISVMAIKEGGEFISVGDAGWGELWGGQGMYSILSSGGGVFQWWQDNSLKLSLFTFFIWSWGVFFLL</sequence>
<feature type="transmembrane region" description="Helical" evidence="17">
    <location>
        <begin position="89"/>
        <end position="106"/>
    </location>
</feature>
<keyword evidence="14 17" id="KW-0496">Mitochondrion</keyword>
<evidence type="ECO:0000256" key="8">
    <source>
        <dbReference type="ARBA" id="ARBA00022792"/>
    </source>
</evidence>
<reference evidence="21" key="1">
    <citation type="submission" date="2016-08" db="EMBL/GenBank/DDBJ databases">
        <title>Rearrangement of mitochondrial genes in centipedes (Myriapoda Chilopoda).</title>
        <authorList>
            <person name="Dong Y."/>
            <person name="Zhu L."/>
            <person name="Wang C."/>
        </authorList>
    </citation>
    <scope>NUCLEOTIDE SEQUENCE</scope>
</reference>
<dbReference type="GO" id="GO:0042773">
    <property type="term" value="P:ATP synthesis coupled electron transport"/>
    <property type="evidence" value="ECO:0007669"/>
    <property type="project" value="InterPro"/>
</dbReference>
<evidence type="ECO:0000256" key="15">
    <source>
        <dbReference type="ARBA" id="ARBA00023136"/>
    </source>
</evidence>
<dbReference type="PANTHER" id="PTHR42829:SF2">
    <property type="entry name" value="NADH-UBIQUINONE OXIDOREDUCTASE CHAIN 5"/>
    <property type="match status" value="1"/>
</dbReference>
<organism evidence="21">
    <name type="scientific">Mecistocephalus marmoratus</name>
    <dbReference type="NCBI Taxonomy" id="980230"/>
    <lineage>
        <taxon>Eukaryota</taxon>
        <taxon>Metazoa</taxon>
        <taxon>Ecdysozoa</taxon>
        <taxon>Arthropoda</taxon>
        <taxon>Myriapoda</taxon>
        <taxon>Chilopoda</taxon>
        <taxon>Pleurostigmophora</taxon>
        <taxon>Geophilomorpha</taxon>
        <taxon>Mecistocephalidae</taxon>
        <taxon>Mecistocephalus</taxon>
    </lineage>
</organism>
<feature type="transmembrane region" description="Helical" evidence="17">
    <location>
        <begin position="332"/>
        <end position="353"/>
    </location>
</feature>
<evidence type="ECO:0000256" key="13">
    <source>
        <dbReference type="ARBA" id="ARBA00023075"/>
    </source>
</evidence>
<dbReference type="GO" id="GO:0008137">
    <property type="term" value="F:NADH dehydrogenase (ubiquinone) activity"/>
    <property type="evidence" value="ECO:0007669"/>
    <property type="project" value="UniProtKB-EC"/>
</dbReference>
<dbReference type="GO" id="GO:0015990">
    <property type="term" value="P:electron transport coupled proton transport"/>
    <property type="evidence" value="ECO:0007669"/>
    <property type="project" value="TreeGrafter"/>
</dbReference>
<comment type="similarity">
    <text evidence="17">Belongs to the complex I subunit 5 family.</text>
</comment>
<feature type="transmembrane region" description="Helical" evidence="17">
    <location>
        <begin position="300"/>
        <end position="320"/>
    </location>
</feature>
<dbReference type="InterPro" id="IPR001750">
    <property type="entry name" value="ND/Mrp_TM"/>
</dbReference>
<proteinExistence type="inferred from homology"/>
<dbReference type="EC" id="7.1.1.2" evidence="3 17"/>
<evidence type="ECO:0000259" key="20">
    <source>
        <dbReference type="Pfam" id="PF06455"/>
    </source>
</evidence>
<evidence type="ECO:0000256" key="17">
    <source>
        <dbReference type="RuleBase" id="RU003404"/>
    </source>
</evidence>
<comment type="function">
    <text evidence="1">Core subunit of the mitochondrial membrane respiratory chain NADH dehydrogenase (Complex I) that is believed to belong to the minimal assembly required for catalysis. Complex I functions in the transfer of electrons from NADH to the respiratory chain. The immediate electron acceptor for the enzyme is believed to be ubiquinone.</text>
</comment>
<evidence type="ECO:0000256" key="5">
    <source>
        <dbReference type="ARBA" id="ARBA00022448"/>
    </source>
</evidence>
<keyword evidence="6" id="KW-0679">Respiratory chain</keyword>
<evidence type="ECO:0000256" key="2">
    <source>
        <dbReference type="ARBA" id="ARBA00004448"/>
    </source>
</evidence>
<evidence type="ECO:0000256" key="9">
    <source>
        <dbReference type="ARBA" id="ARBA00022967"/>
    </source>
</evidence>
<evidence type="ECO:0000256" key="7">
    <source>
        <dbReference type="ARBA" id="ARBA00022692"/>
    </source>
</evidence>
<comment type="catalytic activity">
    <reaction evidence="16 17">
        <text>a ubiquinone + NADH + 5 H(+)(in) = a ubiquinol + NAD(+) + 4 H(+)(out)</text>
        <dbReference type="Rhea" id="RHEA:29091"/>
        <dbReference type="Rhea" id="RHEA-COMP:9565"/>
        <dbReference type="Rhea" id="RHEA-COMP:9566"/>
        <dbReference type="ChEBI" id="CHEBI:15378"/>
        <dbReference type="ChEBI" id="CHEBI:16389"/>
        <dbReference type="ChEBI" id="CHEBI:17976"/>
        <dbReference type="ChEBI" id="CHEBI:57540"/>
        <dbReference type="ChEBI" id="CHEBI:57945"/>
        <dbReference type="EC" id="7.1.1.2"/>
    </reaction>
</comment>
<evidence type="ECO:0000313" key="21">
    <source>
        <dbReference type="EMBL" id="ARU77314.1"/>
    </source>
</evidence>
<evidence type="ECO:0000259" key="19">
    <source>
        <dbReference type="Pfam" id="PF00662"/>
    </source>
</evidence>
<feature type="transmembrane region" description="Helical" evidence="17">
    <location>
        <begin position="268"/>
        <end position="294"/>
    </location>
</feature>
<evidence type="ECO:0000256" key="14">
    <source>
        <dbReference type="ARBA" id="ARBA00023128"/>
    </source>
</evidence>
<protein>
    <recommendedName>
        <fullName evidence="4 17">NADH-ubiquinone oxidoreductase chain 5</fullName>
        <ecNumber evidence="3 17">7.1.1.2</ecNumber>
    </recommendedName>
</protein>
<name>A0A4Y1K7M2_9MYRI</name>
<dbReference type="EMBL" id="KX774322">
    <property type="protein sequence ID" value="ARU77314.1"/>
    <property type="molecule type" value="Genomic_DNA"/>
</dbReference>